<evidence type="ECO:0000313" key="6">
    <source>
        <dbReference type="EMBL" id="KAK5201789.1"/>
    </source>
</evidence>
<dbReference type="Proteomes" id="UP001357485">
    <property type="component" value="Unassembled WGS sequence"/>
</dbReference>
<evidence type="ECO:0000259" key="5">
    <source>
        <dbReference type="Pfam" id="PF13339"/>
    </source>
</evidence>
<reference evidence="6 7" key="1">
    <citation type="submission" date="2023-08" db="EMBL/GenBank/DDBJ databases">
        <title>Black Yeasts Isolated from many extreme environments.</title>
        <authorList>
            <person name="Coleine C."/>
            <person name="Stajich J.E."/>
            <person name="Selbmann L."/>
        </authorList>
    </citation>
    <scope>NUCLEOTIDE SEQUENCE [LARGE SCALE GENOMIC DNA]</scope>
    <source>
        <strain evidence="6 7">CCFEE 536</strain>
    </source>
</reference>
<evidence type="ECO:0000256" key="1">
    <source>
        <dbReference type="ARBA" id="ARBA00008966"/>
    </source>
</evidence>
<dbReference type="Pfam" id="PF13339">
    <property type="entry name" value="AATF-Che1"/>
    <property type="match status" value="1"/>
</dbReference>
<feature type="domain" description="AATF leucine zipper-containing" evidence="5">
    <location>
        <begin position="194"/>
        <end position="317"/>
    </location>
</feature>
<dbReference type="InterPro" id="IPR039223">
    <property type="entry name" value="AATF/Bfr2"/>
</dbReference>
<evidence type="ECO:0000256" key="3">
    <source>
        <dbReference type="SAM" id="MobiDB-lite"/>
    </source>
</evidence>
<feature type="domain" description="Apoptosis-antagonizing transcription factor C-terminal" evidence="4">
    <location>
        <begin position="385"/>
        <end position="469"/>
    </location>
</feature>
<protein>
    <recommendedName>
        <fullName evidence="2">Protein BFR2</fullName>
    </recommendedName>
</protein>
<organism evidence="6 7">
    <name type="scientific">Cryomyces antarcticus</name>
    <dbReference type="NCBI Taxonomy" id="329879"/>
    <lineage>
        <taxon>Eukaryota</taxon>
        <taxon>Fungi</taxon>
        <taxon>Dikarya</taxon>
        <taxon>Ascomycota</taxon>
        <taxon>Pezizomycotina</taxon>
        <taxon>Dothideomycetes</taxon>
        <taxon>Dothideomycetes incertae sedis</taxon>
        <taxon>Cryomyces</taxon>
    </lineage>
</organism>
<accession>A0ABR0LQA8</accession>
<sequence length="502" mass="55051">MAPRRPKTLAEQIADLEDPAPKDFDPEEHGEPQSDSEESASDGEANGLDGREHYVDVGKSTLRKRDTVLLGPQYEGSRISRHAVQDDEDEDDPFSRGFENETSEEDELPPPAANGHASHGANAVGESEHDEQSDMDDGDGPEEEDGSSATDLSDEEEDDQDDGTQKDDRAELRRIMAEEQKTVAAAISQAAKADAEKGRAVKTQRTTFDSLLNTRIRLQKALIATNTFPAVNEEPTELSSSNTAEEAIRAAQTAAFTLWSSLTSLRESLTPTSTGQKRKRPSFMPSTPTSSLWTHMQSQEAASVPHRNAVLEKWSGKARGATTLPLARRLNNTAASQTIVDVLAEQLSNPTRLIARTRIPRSCAPLQASRRVPESADIYDDADFYGLLLKELLEQRAADSVVAAAVNIDVAAGLQMRREAKTRKNVDTKASKGRKLRYTVHEKLQNFMAPQERGSWGERQVDELFGALLGRRMGLGEDVEMDDGDGDAEEDVVEAGLKLFRN</sequence>
<gene>
    <name evidence="6" type="primary">BFR2</name>
    <name evidence="6" type="ORF">LTR16_001466</name>
</gene>
<keyword evidence="7" id="KW-1185">Reference proteome</keyword>
<feature type="compositionally biased region" description="Low complexity" evidence="3">
    <location>
        <begin position="113"/>
        <end position="123"/>
    </location>
</feature>
<feature type="compositionally biased region" description="Polar residues" evidence="3">
    <location>
        <begin position="284"/>
        <end position="299"/>
    </location>
</feature>
<dbReference type="PANTHER" id="PTHR15565:SF0">
    <property type="entry name" value="PROTEIN AATF"/>
    <property type="match status" value="1"/>
</dbReference>
<dbReference type="PANTHER" id="PTHR15565">
    <property type="entry name" value="AATF PROTEIN APOPTOSIS ANTAGONIZING TRANSCRIPTION FACTOR"/>
    <property type="match status" value="1"/>
</dbReference>
<feature type="region of interest" description="Disordered" evidence="3">
    <location>
        <begin position="1"/>
        <end position="167"/>
    </location>
</feature>
<evidence type="ECO:0000259" key="4">
    <source>
        <dbReference type="Pfam" id="PF08164"/>
    </source>
</evidence>
<evidence type="ECO:0000256" key="2">
    <source>
        <dbReference type="ARBA" id="ARBA00013850"/>
    </source>
</evidence>
<feature type="region of interest" description="Disordered" evidence="3">
    <location>
        <begin position="269"/>
        <end position="299"/>
    </location>
</feature>
<evidence type="ECO:0000313" key="7">
    <source>
        <dbReference type="Proteomes" id="UP001357485"/>
    </source>
</evidence>
<comment type="similarity">
    <text evidence="1">Belongs to the AATF family.</text>
</comment>
<dbReference type="InterPro" id="IPR025160">
    <property type="entry name" value="AATF"/>
</dbReference>
<name>A0ABR0LQA8_9PEZI</name>
<dbReference type="InterPro" id="IPR012617">
    <property type="entry name" value="AATF_C"/>
</dbReference>
<feature type="compositionally biased region" description="Basic and acidic residues" evidence="3">
    <location>
        <begin position="19"/>
        <end position="32"/>
    </location>
</feature>
<dbReference type="EMBL" id="JAVRRA010016490">
    <property type="protein sequence ID" value="KAK5201789.1"/>
    <property type="molecule type" value="Genomic_DNA"/>
</dbReference>
<comment type="caution">
    <text evidence="6">The sequence shown here is derived from an EMBL/GenBank/DDBJ whole genome shotgun (WGS) entry which is preliminary data.</text>
</comment>
<dbReference type="Pfam" id="PF08164">
    <property type="entry name" value="TRAUB"/>
    <property type="match status" value="1"/>
</dbReference>
<proteinExistence type="inferred from homology"/>
<feature type="compositionally biased region" description="Acidic residues" evidence="3">
    <location>
        <begin position="133"/>
        <end position="162"/>
    </location>
</feature>